<dbReference type="Pfam" id="PF11378">
    <property type="entry name" value="DUF3181"/>
    <property type="match status" value="1"/>
</dbReference>
<organism evidence="1 2">
    <name type="scientific">[Myrmecia] bisecta</name>
    <dbReference type="NCBI Taxonomy" id="41462"/>
    <lineage>
        <taxon>Eukaryota</taxon>
        <taxon>Viridiplantae</taxon>
        <taxon>Chlorophyta</taxon>
        <taxon>core chlorophytes</taxon>
        <taxon>Trebouxiophyceae</taxon>
        <taxon>Trebouxiales</taxon>
        <taxon>Trebouxiaceae</taxon>
        <taxon>Myrmecia</taxon>
    </lineage>
</organism>
<accession>A0AAW1QFM2</accession>
<evidence type="ECO:0000313" key="2">
    <source>
        <dbReference type="Proteomes" id="UP001489004"/>
    </source>
</evidence>
<evidence type="ECO:0000313" key="1">
    <source>
        <dbReference type="EMBL" id="KAK9820230.1"/>
    </source>
</evidence>
<reference evidence="1 2" key="1">
    <citation type="journal article" date="2024" name="Nat. Commun.">
        <title>Phylogenomics reveals the evolutionary origins of lichenization in chlorophyte algae.</title>
        <authorList>
            <person name="Puginier C."/>
            <person name="Libourel C."/>
            <person name="Otte J."/>
            <person name="Skaloud P."/>
            <person name="Haon M."/>
            <person name="Grisel S."/>
            <person name="Petersen M."/>
            <person name="Berrin J.G."/>
            <person name="Delaux P.M."/>
            <person name="Dal Grande F."/>
            <person name="Keller J."/>
        </authorList>
    </citation>
    <scope>NUCLEOTIDE SEQUENCE [LARGE SCALE GENOMIC DNA]</scope>
    <source>
        <strain evidence="1 2">SAG 2043</strain>
    </source>
</reference>
<name>A0AAW1QFM2_9CHLO</name>
<comment type="caution">
    <text evidence="1">The sequence shown here is derived from an EMBL/GenBank/DDBJ whole genome shotgun (WGS) entry which is preliminary data.</text>
</comment>
<gene>
    <name evidence="1" type="ORF">WJX72_007723</name>
</gene>
<dbReference type="InterPro" id="IPR021518">
    <property type="entry name" value="DUF3181"/>
</dbReference>
<dbReference type="AlphaFoldDB" id="A0AAW1QFM2"/>
<dbReference type="Proteomes" id="UP001489004">
    <property type="component" value="Unassembled WGS sequence"/>
</dbReference>
<protein>
    <submittedName>
        <fullName evidence="1">Uncharacterized protein</fullName>
    </submittedName>
</protein>
<dbReference type="EMBL" id="JALJOR010000003">
    <property type="protein sequence ID" value="KAK9820230.1"/>
    <property type="molecule type" value="Genomic_DNA"/>
</dbReference>
<proteinExistence type="predicted"/>
<keyword evidence="2" id="KW-1185">Reference proteome</keyword>
<sequence length="174" mass="18522">MKTLVCAGSSRAGVICTNCGRSDAGSHARQSRTPQLQSLRLSTLARGVGKDAIDSSGWLDLAKLVTSGGGGVKTAYEDLADKLGKDVYLDVNGWHLYLRDVTATKGLKLHQVLAQQFGEQVSQDGFKQAEVEAVLKKVPVKLGGGKLSVALSDVIPSKGVQDLVRILEDYARDL</sequence>